<proteinExistence type="predicted"/>
<dbReference type="HOGENOM" id="CLU_1218352_0_0_0"/>
<evidence type="ECO:0000313" key="3">
    <source>
        <dbReference type="Proteomes" id="UP000019151"/>
    </source>
</evidence>
<dbReference type="OrthoDB" id="5413327at2"/>
<dbReference type="Proteomes" id="UP000019151">
    <property type="component" value="Chromosome"/>
</dbReference>
<evidence type="ECO:0000256" key="1">
    <source>
        <dbReference type="SAM" id="MobiDB-lite"/>
    </source>
</evidence>
<feature type="region of interest" description="Disordered" evidence="1">
    <location>
        <begin position="199"/>
        <end position="227"/>
    </location>
</feature>
<dbReference type="EMBL" id="CP007128">
    <property type="protein sequence ID" value="AHG88412.1"/>
    <property type="molecule type" value="Genomic_DNA"/>
</dbReference>
<keyword evidence="3" id="KW-1185">Reference proteome</keyword>
<dbReference type="InParanoid" id="W0RD93"/>
<dbReference type="KEGG" id="gba:J421_0875"/>
<evidence type="ECO:0000313" key="2">
    <source>
        <dbReference type="EMBL" id="AHG88412.1"/>
    </source>
</evidence>
<dbReference type="AlphaFoldDB" id="W0RD93"/>
<sequence length="227" mass="25822">MRLTRPTVERRGDVVRFETRVTWEDRQRDDDVIAHEWPAALADDVTASPDAALLAAYPLALWFGERRLAVEGDVCPRLADGVRTAMALGHEWYPQLRPVAIEATERTPPVPNASRGERRAAVCLSGGVDALTLLYLNTRTVPAGHPARFTDGLFLFGLNTYDYADGVARPERLAAYEVQRARVSPRCARRPASRWSRRRRTCGRCSRRTRRGATRRTRRRSRRWGTR</sequence>
<reference evidence="2 3" key="1">
    <citation type="journal article" date="2014" name="Genome Announc.">
        <title>Genome Sequence and Methylome of Soil Bacterium Gemmatirosa kalamazoonensis KBS708T, a Member of the Rarely Cultivated Gemmatimonadetes Phylum.</title>
        <authorList>
            <person name="Debruyn J.M."/>
            <person name="Radosevich M."/>
            <person name="Wommack K.E."/>
            <person name="Polson S.W."/>
            <person name="Hauser L.J."/>
            <person name="Fawaz M.N."/>
            <person name="Korlach J."/>
            <person name="Tsai Y.C."/>
        </authorList>
    </citation>
    <scope>NUCLEOTIDE SEQUENCE [LARGE SCALE GENOMIC DNA]</scope>
    <source>
        <strain evidence="2 3">KBS708</strain>
    </source>
</reference>
<gene>
    <name evidence="2" type="ORF">J421_0875</name>
</gene>
<name>W0RD93_9BACT</name>
<accession>W0RD93</accession>
<dbReference type="RefSeq" id="WP_025409952.1">
    <property type="nucleotide sequence ID" value="NZ_CP007128.1"/>
</dbReference>
<protein>
    <submittedName>
        <fullName evidence="2">Uncharacterized protein</fullName>
    </submittedName>
</protein>
<dbReference type="STRING" id="861299.J421_0875"/>
<organism evidence="2 3">
    <name type="scientific">Gemmatirosa kalamazoonensis</name>
    <dbReference type="NCBI Taxonomy" id="861299"/>
    <lineage>
        <taxon>Bacteria</taxon>
        <taxon>Pseudomonadati</taxon>
        <taxon>Gemmatimonadota</taxon>
        <taxon>Gemmatimonadia</taxon>
        <taxon>Gemmatimonadales</taxon>
        <taxon>Gemmatimonadaceae</taxon>
        <taxon>Gemmatirosa</taxon>
    </lineage>
</organism>